<dbReference type="KEGG" id="fph:Fphi_1177"/>
<protein>
    <recommendedName>
        <fullName evidence="2">Carbohydrate-binding domain-containing protein</fullName>
    </recommendedName>
</protein>
<reference evidence="1" key="1">
    <citation type="submission" date="2009-01" db="EMBL/GenBank/DDBJ databases">
        <title>Complete sequence of chromosome of Francisella philomiragia subsp. philomiragia ATCC 25017.</title>
        <authorList>
            <consortium name="US DOE Joint Genome Institute"/>
            <person name="Copeland A."/>
            <person name="Lucas S."/>
            <person name="Lapidus A."/>
            <person name="Barry K."/>
            <person name="Detter J.C."/>
            <person name="Glavina del Rio T."/>
            <person name="Hammon N."/>
            <person name="Israni S."/>
            <person name="Dalin E."/>
            <person name="Tice H."/>
            <person name="Pitluck S."/>
            <person name="Chain P."/>
            <person name="Malfatti S."/>
            <person name="Shin M."/>
            <person name="Vergez L."/>
            <person name="Schmutz J."/>
            <person name="Larimer F."/>
            <person name="Land M."/>
            <person name="Hauser L."/>
            <person name="Richardson P."/>
        </authorList>
    </citation>
    <scope>NUCLEOTIDE SEQUENCE</scope>
    <source>
        <strain evidence="1">ATCC 25017</strain>
    </source>
</reference>
<sequence length="212" mass="24673">MTKNNDITLKSNSNSNSNICNHFYNTLDGRIERDYPTIVNLQASDKYLHIQFECLNNLYTEYNSYTDNNSEMWRQEFFEVFVAAGSDTPREYFEFEVNPNGAIFCAKILNSDKKGTSLKANFIDAQQQLIHHKVSTENKSYSGSISIPFMLIGNSKEFRINFYRIVAIQEPQDKNWQNNELNSKYLAYNPTMSRDSAQFHLPEQMINLNIID</sequence>
<dbReference type="EMBL" id="CP000937">
    <property type="protein sequence ID" value="ABZ87402.1"/>
    <property type="molecule type" value="Genomic_DNA"/>
</dbReference>
<dbReference type="CDD" id="cd09620">
    <property type="entry name" value="CBM9_like_3"/>
    <property type="match status" value="1"/>
</dbReference>
<evidence type="ECO:0008006" key="2">
    <source>
        <dbReference type="Google" id="ProtNLM"/>
    </source>
</evidence>
<dbReference type="eggNOG" id="ENOG5032M1S">
    <property type="taxonomic scope" value="Bacteria"/>
</dbReference>
<dbReference type="AlphaFoldDB" id="B0TXE4"/>
<dbReference type="HOGENOM" id="CLU_102397_0_0_6"/>
<accession>B0TXE4</accession>
<dbReference type="Gene3D" id="2.60.40.1190">
    <property type="match status" value="1"/>
</dbReference>
<organism evidence="1">
    <name type="scientific">Francisella philomiragia subsp. philomiragia (strain ATCC 25017 / CCUG 19701 / FSC 153 / O#319-036)</name>
    <dbReference type="NCBI Taxonomy" id="484022"/>
    <lineage>
        <taxon>Bacteria</taxon>
        <taxon>Pseudomonadati</taxon>
        <taxon>Pseudomonadota</taxon>
        <taxon>Gammaproteobacteria</taxon>
        <taxon>Thiotrichales</taxon>
        <taxon>Francisellaceae</taxon>
        <taxon>Francisella</taxon>
    </lineage>
</organism>
<name>B0TXE4_FRAP2</name>
<evidence type="ECO:0000313" key="1">
    <source>
        <dbReference type="EMBL" id="ABZ87402.1"/>
    </source>
</evidence>
<gene>
    <name evidence="1" type="ordered locus">Fphi_1177</name>
</gene>
<dbReference type="SUPFAM" id="SSF49344">
    <property type="entry name" value="CBD9-like"/>
    <property type="match status" value="1"/>
</dbReference>
<proteinExistence type="predicted"/>